<comment type="caution">
    <text evidence="1">The sequence shown here is derived from an EMBL/GenBank/DDBJ whole genome shotgun (WGS) entry which is preliminary data.</text>
</comment>
<dbReference type="SUPFAM" id="SSF58069">
    <property type="entry name" value="Virus ectodomain"/>
    <property type="match status" value="1"/>
</dbReference>
<keyword evidence="2" id="KW-1185">Reference proteome</keyword>
<dbReference type="AlphaFoldDB" id="A0A8K1G1K2"/>
<dbReference type="Gene3D" id="1.10.287.210">
    <property type="match status" value="1"/>
</dbReference>
<organism evidence="1 2">
    <name type="scientific">Zosterops borbonicus</name>
    <dbReference type="NCBI Taxonomy" id="364589"/>
    <lineage>
        <taxon>Eukaryota</taxon>
        <taxon>Metazoa</taxon>
        <taxon>Chordata</taxon>
        <taxon>Craniata</taxon>
        <taxon>Vertebrata</taxon>
        <taxon>Euteleostomi</taxon>
        <taxon>Archelosauria</taxon>
        <taxon>Archosauria</taxon>
        <taxon>Dinosauria</taxon>
        <taxon>Saurischia</taxon>
        <taxon>Theropoda</taxon>
        <taxon>Coelurosauria</taxon>
        <taxon>Aves</taxon>
        <taxon>Neognathae</taxon>
        <taxon>Neoaves</taxon>
        <taxon>Telluraves</taxon>
        <taxon>Australaves</taxon>
        <taxon>Passeriformes</taxon>
        <taxon>Sylvioidea</taxon>
        <taxon>Zosteropidae</taxon>
        <taxon>Zosterops</taxon>
    </lineage>
</organism>
<proteinExistence type="predicted"/>
<protein>
    <submittedName>
        <fullName evidence="1">Uncharacterized protein</fullName>
    </submittedName>
</protein>
<gene>
    <name evidence="1" type="ORF">HGM15179_017037</name>
</gene>
<reference evidence="1" key="1">
    <citation type="submission" date="2019-04" db="EMBL/GenBank/DDBJ databases">
        <title>Genome assembly of Zosterops borbonicus 15179.</title>
        <authorList>
            <person name="Leroy T."/>
            <person name="Anselmetti Y."/>
            <person name="Tilak M.-K."/>
            <person name="Nabholz B."/>
        </authorList>
    </citation>
    <scope>NUCLEOTIDE SEQUENCE</scope>
    <source>
        <strain evidence="1">HGM_15179</strain>
        <tissue evidence="1">Muscle</tissue>
    </source>
</reference>
<evidence type="ECO:0000313" key="2">
    <source>
        <dbReference type="Proteomes" id="UP000796761"/>
    </source>
</evidence>
<evidence type="ECO:0000313" key="1">
    <source>
        <dbReference type="EMBL" id="TRZ10079.1"/>
    </source>
</evidence>
<accession>A0A8K1G1K2</accession>
<sequence length="277" mass="31212">MRAFVYQNRLALNYLLAEEGGVCGKFNESECCIETDDCGETITGLADEIKKSIHSVVQGMQIAALPTDPEQARGKAVQFSKVSKLMKLEEKNKAAEALEKFENKVKEKNIGFQTYCEITQEDWDEYDRSRDDCGFWNSWLELILEFLAGVDLGIPGLFQCLFPEEIVLVCHHLMEESHTDILEILPYGKSFLFYFPSLGSVSFLDILELLQVFDVGGSPRIPNPSRLSGILQELCAPVTEEAQECSWDSEGFLQSSVNIKLELLEEFLVPKLNAGIY</sequence>
<dbReference type="Proteomes" id="UP000796761">
    <property type="component" value="Unassembled WGS sequence"/>
</dbReference>
<dbReference type="OrthoDB" id="9950230at2759"/>
<dbReference type="EMBL" id="SWJQ01000943">
    <property type="protein sequence ID" value="TRZ10079.1"/>
    <property type="molecule type" value="Genomic_DNA"/>
</dbReference>
<name>A0A8K1G1K2_9PASS</name>